<organism evidence="3 4">
    <name type="scientific">Candidatus Cryptobacteroides avistercoris</name>
    <dbReference type="NCBI Taxonomy" id="2840758"/>
    <lineage>
        <taxon>Bacteria</taxon>
        <taxon>Pseudomonadati</taxon>
        <taxon>Bacteroidota</taxon>
        <taxon>Bacteroidia</taxon>
        <taxon>Bacteroidales</taxon>
        <taxon>Candidatus Cryptobacteroides</taxon>
    </lineage>
</organism>
<dbReference type="Gene3D" id="2.40.128.520">
    <property type="match status" value="1"/>
</dbReference>
<sequence length="149" mass="16436">MRKLLVLLCFLPLAAAAASAQNKADDIIGNWFAEQDGIGSYVAITKSPDGTYQAQVYWVEDSTAPDGTKYLDEKNPDKSLRNVPVDEIVLFTGLEFNEKKNNWGGTKIYDPTRGIRANVTCSLIDGNNTLKLRGSVLGIGETVEWTRHE</sequence>
<dbReference type="Proteomes" id="UP000823769">
    <property type="component" value="Unassembled WGS sequence"/>
</dbReference>
<reference evidence="3" key="1">
    <citation type="submission" date="2020-10" db="EMBL/GenBank/DDBJ databases">
        <authorList>
            <person name="Gilroy R."/>
        </authorList>
    </citation>
    <scope>NUCLEOTIDE SEQUENCE</scope>
    <source>
        <strain evidence="3">B3-1481</strain>
    </source>
</reference>
<dbReference type="AlphaFoldDB" id="A0A9D9NN43"/>
<feature type="chain" id="PRO_5039086690" evidence="1">
    <location>
        <begin position="21"/>
        <end position="149"/>
    </location>
</feature>
<dbReference type="InterPro" id="IPR019223">
    <property type="entry name" value="DUF2147"/>
</dbReference>
<comment type="caution">
    <text evidence="3">The sequence shown here is derived from an EMBL/GenBank/DDBJ whole genome shotgun (WGS) entry which is preliminary data.</text>
</comment>
<feature type="domain" description="DUF2147" evidence="2">
    <location>
        <begin position="29"/>
        <end position="147"/>
    </location>
</feature>
<evidence type="ECO:0000313" key="3">
    <source>
        <dbReference type="EMBL" id="MBO8479540.1"/>
    </source>
</evidence>
<dbReference type="Pfam" id="PF09917">
    <property type="entry name" value="DUF2147"/>
    <property type="match status" value="1"/>
</dbReference>
<accession>A0A9D9NN43</accession>
<name>A0A9D9NN43_9BACT</name>
<protein>
    <submittedName>
        <fullName evidence="3">DUF2147 domain-containing protein</fullName>
    </submittedName>
</protein>
<proteinExistence type="predicted"/>
<evidence type="ECO:0000259" key="2">
    <source>
        <dbReference type="Pfam" id="PF09917"/>
    </source>
</evidence>
<gene>
    <name evidence="3" type="ORF">IAB76_00290</name>
</gene>
<feature type="signal peptide" evidence="1">
    <location>
        <begin position="1"/>
        <end position="20"/>
    </location>
</feature>
<evidence type="ECO:0000313" key="4">
    <source>
        <dbReference type="Proteomes" id="UP000823769"/>
    </source>
</evidence>
<evidence type="ECO:0000256" key="1">
    <source>
        <dbReference type="SAM" id="SignalP"/>
    </source>
</evidence>
<dbReference type="EMBL" id="JADILW010000005">
    <property type="protein sequence ID" value="MBO8479540.1"/>
    <property type="molecule type" value="Genomic_DNA"/>
</dbReference>
<keyword evidence="1" id="KW-0732">Signal</keyword>
<reference evidence="3" key="2">
    <citation type="journal article" date="2021" name="PeerJ">
        <title>Extensive microbial diversity within the chicken gut microbiome revealed by metagenomics and culture.</title>
        <authorList>
            <person name="Gilroy R."/>
            <person name="Ravi A."/>
            <person name="Getino M."/>
            <person name="Pursley I."/>
            <person name="Horton D.L."/>
            <person name="Alikhan N.F."/>
            <person name="Baker D."/>
            <person name="Gharbi K."/>
            <person name="Hall N."/>
            <person name="Watson M."/>
            <person name="Adriaenssens E.M."/>
            <person name="Foster-Nyarko E."/>
            <person name="Jarju S."/>
            <person name="Secka A."/>
            <person name="Antonio M."/>
            <person name="Oren A."/>
            <person name="Chaudhuri R.R."/>
            <person name="La Ragione R."/>
            <person name="Hildebrand F."/>
            <person name="Pallen M.J."/>
        </authorList>
    </citation>
    <scope>NUCLEOTIDE SEQUENCE</scope>
    <source>
        <strain evidence="3">B3-1481</strain>
    </source>
</reference>